<evidence type="ECO:0000313" key="2">
    <source>
        <dbReference type="Proteomes" id="UP000699042"/>
    </source>
</evidence>
<organism evidence="1 2">
    <name type="scientific">Colletotrichum scovillei</name>
    <dbReference type="NCBI Taxonomy" id="1209932"/>
    <lineage>
        <taxon>Eukaryota</taxon>
        <taxon>Fungi</taxon>
        <taxon>Dikarya</taxon>
        <taxon>Ascomycota</taxon>
        <taxon>Pezizomycotina</taxon>
        <taxon>Sordariomycetes</taxon>
        <taxon>Hypocreomycetidae</taxon>
        <taxon>Glomerellales</taxon>
        <taxon>Glomerellaceae</taxon>
        <taxon>Colletotrichum</taxon>
        <taxon>Colletotrichum acutatum species complex</taxon>
    </lineage>
</organism>
<evidence type="ECO:0000313" key="1">
    <source>
        <dbReference type="EMBL" id="KAG7048785.1"/>
    </source>
</evidence>
<sequence length="94" mass="10892">MSKEGGYRMPLRDRKARVWCSRKFFARETHVKGSKKWLARRFQVEARGRGCETCMFVCSEALGGRWQVQIRRSAKKKIVQREDALEATQKGANG</sequence>
<name>A0A9P7R4W3_9PEZI</name>
<keyword evidence="2" id="KW-1185">Reference proteome</keyword>
<comment type="caution">
    <text evidence="1">The sequence shown here is derived from an EMBL/GenBank/DDBJ whole genome shotgun (WGS) entry which is preliminary data.</text>
</comment>
<reference evidence="1" key="1">
    <citation type="submission" date="2021-05" db="EMBL/GenBank/DDBJ databases">
        <title>Comparative genomics of three Colletotrichum scovillei strains and genetic complementation revealed genes involved fungal growth and virulence on chili pepper.</title>
        <authorList>
            <person name="Hsieh D.-K."/>
            <person name="Chuang S.-C."/>
            <person name="Chen C.-Y."/>
            <person name="Chao Y.-T."/>
            <person name="Lu M.-Y.J."/>
            <person name="Lee M.-H."/>
            <person name="Shih M.-C."/>
        </authorList>
    </citation>
    <scope>NUCLEOTIDE SEQUENCE</scope>
    <source>
        <strain evidence="1">Coll-153</strain>
    </source>
</reference>
<proteinExistence type="predicted"/>
<dbReference type="EMBL" id="JAESDN010000006">
    <property type="protein sequence ID" value="KAG7048785.1"/>
    <property type="molecule type" value="Genomic_DNA"/>
</dbReference>
<gene>
    <name evidence="1" type="ORF">JMJ77_014417</name>
</gene>
<protein>
    <submittedName>
        <fullName evidence="1">Uncharacterized protein</fullName>
    </submittedName>
</protein>
<dbReference type="AlphaFoldDB" id="A0A9P7R4W3"/>
<dbReference type="Proteomes" id="UP000699042">
    <property type="component" value="Unassembled WGS sequence"/>
</dbReference>
<accession>A0A9P7R4W3</accession>